<evidence type="ECO:0000313" key="5">
    <source>
        <dbReference type="Proteomes" id="UP000032670"/>
    </source>
</evidence>
<dbReference type="GeneID" id="76204548"/>
<feature type="compositionally biased region" description="Polar residues" evidence="1">
    <location>
        <begin position="55"/>
        <end position="73"/>
    </location>
</feature>
<dbReference type="Proteomes" id="UP000032670">
    <property type="component" value="Unassembled WGS sequence"/>
</dbReference>
<dbReference type="PANTHER" id="PTHR38008:SF2">
    <property type="entry name" value="HEMOLYSIN"/>
    <property type="match status" value="1"/>
</dbReference>
<dbReference type="Proteomes" id="UP000270034">
    <property type="component" value="Chromosome"/>
</dbReference>
<dbReference type="EMBL" id="AP018515">
    <property type="protein sequence ID" value="BBC80752.1"/>
    <property type="molecule type" value="Genomic_DNA"/>
</dbReference>
<protein>
    <submittedName>
        <fullName evidence="3">Hemolysin</fullName>
    </submittedName>
</protein>
<evidence type="ECO:0000313" key="4">
    <source>
        <dbReference type="EMBL" id="GAN66407.1"/>
    </source>
</evidence>
<evidence type="ECO:0000256" key="1">
    <source>
        <dbReference type="SAM" id="MobiDB-lite"/>
    </source>
</evidence>
<keyword evidence="5" id="KW-1185">Reference proteome</keyword>
<dbReference type="AlphaFoldDB" id="A0A2Z5ZJ70"/>
<proteinExistence type="predicted"/>
<evidence type="ECO:0000313" key="6">
    <source>
        <dbReference type="Proteomes" id="UP000270034"/>
    </source>
</evidence>
<dbReference type="RefSeq" id="WP_052946404.1">
    <property type="nucleotide sequence ID" value="NZ_BAMX01000020.1"/>
</dbReference>
<gene>
    <name evidence="4" type="ORF">Abor_020_044</name>
    <name evidence="3" type="ORF">AcetOrient_orf03632</name>
</gene>
<evidence type="ECO:0000313" key="3">
    <source>
        <dbReference type="EMBL" id="BBC80752.1"/>
    </source>
</evidence>
<dbReference type="PANTHER" id="PTHR38008">
    <property type="entry name" value="HEMOLYSIN-RELATED"/>
    <property type="match status" value="1"/>
</dbReference>
<keyword evidence="2" id="KW-0732">Signal</keyword>
<dbReference type="Pfam" id="PF03891">
    <property type="entry name" value="DUF333"/>
    <property type="match status" value="1"/>
</dbReference>
<accession>A0A2Z5ZJ70</accession>
<organism evidence="3 6">
    <name type="scientific">Acetobacter orientalis</name>
    <dbReference type="NCBI Taxonomy" id="146474"/>
    <lineage>
        <taxon>Bacteria</taxon>
        <taxon>Pseudomonadati</taxon>
        <taxon>Pseudomonadota</taxon>
        <taxon>Alphaproteobacteria</taxon>
        <taxon>Acetobacterales</taxon>
        <taxon>Acetobacteraceae</taxon>
        <taxon>Acetobacter</taxon>
    </lineage>
</organism>
<dbReference type="InterPro" id="IPR005590">
    <property type="entry name" value="DUF333"/>
</dbReference>
<dbReference type="STRING" id="1231341.Abor_020_044"/>
<feature type="chain" id="PRO_5036059947" evidence="2">
    <location>
        <begin position="32"/>
        <end position="132"/>
    </location>
</feature>
<dbReference type="KEGG" id="aot:AcetOri_orf03632"/>
<sequence length="132" mass="13948">MRNSLAFGRVGAASLACLMGLALTQPYGVRAAEPEQGAPKLVQPALVGSQPVSPPNTQAVGQARPVSQPQSQRRIGMANPASVHCLDAGGRLEIRSGKAGQYGICHLPDGRMCEEWSYFRTGECSAKSLKNQ</sequence>
<dbReference type="EMBL" id="BAMX01000020">
    <property type="protein sequence ID" value="GAN66407.1"/>
    <property type="molecule type" value="Genomic_DNA"/>
</dbReference>
<evidence type="ECO:0000256" key="2">
    <source>
        <dbReference type="SAM" id="SignalP"/>
    </source>
</evidence>
<reference evidence="3 6" key="2">
    <citation type="submission" date="2018-02" db="EMBL/GenBank/DDBJ databases">
        <title>Acetobacter orientalis genome.</title>
        <authorList>
            <person name="Nakashima N."/>
            <person name="Tamura T."/>
        </authorList>
    </citation>
    <scope>NUCLEOTIDE SEQUENCE [LARGE SCALE GENOMIC DNA]</scope>
    <source>
        <strain evidence="3 6">FAN1</strain>
    </source>
</reference>
<name>A0A2Z5ZJ70_9PROT</name>
<accession>A0A0D6NJZ6</accession>
<reference evidence="4 5" key="1">
    <citation type="submission" date="2012-11" db="EMBL/GenBank/DDBJ databases">
        <title>Whole genome sequence of Acetobacter orientalis 21F-2.</title>
        <authorList>
            <person name="Azuma Y."/>
            <person name="Higashiura N."/>
            <person name="Hirakawa H."/>
            <person name="Matsushita K."/>
        </authorList>
    </citation>
    <scope>NUCLEOTIDE SEQUENCE [LARGE SCALE GENOMIC DNA]</scope>
    <source>
        <strain evidence="4 5">21F-2</strain>
    </source>
</reference>
<feature type="signal peptide" evidence="2">
    <location>
        <begin position="1"/>
        <end position="31"/>
    </location>
</feature>
<feature type="region of interest" description="Disordered" evidence="1">
    <location>
        <begin position="48"/>
        <end position="79"/>
    </location>
</feature>